<organism evidence="2 3">
    <name type="scientific">Lottiidibacillus patelloidae</name>
    <dbReference type="NCBI Taxonomy" id="2670334"/>
    <lineage>
        <taxon>Bacteria</taxon>
        <taxon>Bacillati</taxon>
        <taxon>Bacillota</taxon>
        <taxon>Bacilli</taxon>
        <taxon>Bacillales</taxon>
        <taxon>Bacillaceae</taxon>
        <taxon>Lottiidibacillus</taxon>
    </lineage>
</organism>
<gene>
    <name evidence="2" type="ORF">CIB95_03315</name>
</gene>
<dbReference type="InterPro" id="IPR035931">
    <property type="entry name" value="YlxR-like_sf"/>
</dbReference>
<name>A0A263BXX0_9BACI</name>
<accession>A0A263BXX0</accession>
<feature type="domain" description="YlxR" evidence="1">
    <location>
        <begin position="9"/>
        <end position="82"/>
    </location>
</feature>
<dbReference type="NCBIfam" id="NF047356">
    <property type="entry name" value="RNA_bind_RnpM"/>
    <property type="match status" value="1"/>
</dbReference>
<proteinExistence type="predicted"/>
<reference evidence="2 3" key="2">
    <citation type="submission" date="2017-09" db="EMBL/GenBank/DDBJ databases">
        <title>Bacillus patelloidae sp. nov., isolated from the intestinal tract of a marine limpet.</title>
        <authorList>
            <person name="Liu R."/>
            <person name="Dong C."/>
            <person name="Shao Z."/>
        </authorList>
    </citation>
    <scope>NUCLEOTIDE SEQUENCE [LARGE SCALE GENOMIC DNA]</scope>
    <source>
        <strain evidence="2 3">SA5d-4</strain>
    </source>
</reference>
<dbReference type="PANTHER" id="PTHR34215:SF1">
    <property type="entry name" value="YLXR DOMAIN-CONTAINING PROTEIN"/>
    <property type="match status" value="1"/>
</dbReference>
<dbReference type="InterPro" id="IPR037465">
    <property type="entry name" value="YlxR"/>
</dbReference>
<evidence type="ECO:0000313" key="3">
    <source>
        <dbReference type="Proteomes" id="UP000217083"/>
    </source>
</evidence>
<keyword evidence="3" id="KW-1185">Reference proteome</keyword>
<dbReference type="SUPFAM" id="SSF64376">
    <property type="entry name" value="YlxR-like"/>
    <property type="match status" value="1"/>
</dbReference>
<evidence type="ECO:0000313" key="2">
    <source>
        <dbReference type="EMBL" id="OZM58611.1"/>
    </source>
</evidence>
<comment type="caution">
    <text evidence="2">The sequence shown here is derived from an EMBL/GenBank/DDBJ whole genome shotgun (WGS) entry which is preliminary data.</text>
</comment>
<dbReference type="PANTHER" id="PTHR34215">
    <property type="entry name" value="BLL0784 PROTEIN"/>
    <property type="match status" value="1"/>
</dbReference>
<dbReference type="Gene3D" id="3.30.1230.10">
    <property type="entry name" value="YlxR-like"/>
    <property type="match status" value="1"/>
</dbReference>
<dbReference type="Pfam" id="PF04296">
    <property type="entry name" value="YlxR"/>
    <property type="match status" value="1"/>
</dbReference>
<dbReference type="CDD" id="cd00279">
    <property type="entry name" value="YlxR"/>
    <property type="match status" value="1"/>
</dbReference>
<dbReference type="InterPro" id="IPR007393">
    <property type="entry name" value="YlxR_dom"/>
</dbReference>
<dbReference type="RefSeq" id="WP_094921760.1">
    <property type="nucleotide sequence ID" value="NZ_NPIA01000001.1"/>
</dbReference>
<protein>
    <submittedName>
        <fullName evidence="2">RNA-binding protein</fullName>
    </submittedName>
</protein>
<dbReference type="Proteomes" id="UP000217083">
    <property type="component" value="Unassembled WGS sequence"/>
</dbReference>
<sequence length="89" mass="9962">MQKRKIPLRKCVVTQEMKPKQEMIRVVRSPEGIVSVDPTGKKAGRGTYLTKTVEVINLAKQRNVLGKQLQANVDPSVYEDLINLVGNES</sequence>
<reference evidence="3" key="1">
    <citation type="submission" date="2017-08" db="EMBL/GenBank/DDBJ databases">
        <authorList>
            <person name="Huang Z."/>
        </authorList>
    </citation>
    <scope>NUCLEOTIDE SEQUENCE [LARGE SCALE GENOMIC DNA]</scope>
    <source>
        <strain evidence="3">SA5d-4</strain>
    </source>
</reference>
<dbReference type="EMBL" id="NPIA01000001">
    <property type="protein sequence ID" value="OZM58611.1"/>
    <property type="molecule type" value="Genomic_DNA"/>
</dbReference>
<evidence type="ECO:0000259" key="1">
    <source>
        <dbReference type="Pfam" id="PF04296"/>
    </source>
</evidence>
<dbReference type="AlphaFoldDB" id="A0A263BXX0"/>